<dbReference type="Proteomes" id="UP000789901">
    <property type="component" value="Unassembled WGS sequence"/>
</dbReference>
<sequence>LTLILENIHLTKRRTYVETTPPLNKLPRTSRKIIQKHHRNSLKASTDETVCLTSKCSTPTQYFRLIKTGERKAKLLKKLKAIFLN</sequence>
<reference evidence="1 2" key="1">
    <citation type="submission" date="2021-06" db="EMBL/GenBank/DDBJ databases">
        <authorList>
            <person name="Kallberg Y."/>
            <person name="Tangrot J."/>
            <person name="Rosling A."/>
        </authorList>
    </citation>
    <scope>NUCLEOTIDE SEQUENCE [LARGE SCALE GENOMIC DNA]</scope>
    <source>
        <strain evidence="1 2">120-4 pot B 10/14</strain>
    </source>
</reference>
<feature type="non-terminal residue" evidence="1">
    <location>
        <position position="1"/>
    </location>
</feature>
<organism evidence="1 2">
    <name type="scientific">Gigaspora margarita</name>
    <dbReference type="NCBI Taxonomy" id="4874"/>
    <lineage>
        <taxon>Eukaryota</taxon>
        <taxon>Fungi</taxon>
        <taxon>Fungi incertae sedis</taxon>
        <taxon>Mucoromycota</taxon>
        <taxon>Glomeromycotina</taxon>
        <taxon>Glomeromycetes</taxon>
        <taxon>Diversisporales</taxon>
        <taxon>Gigasporaceae</taxon>
        <taxon>Gigaspora</taxon>
    </lineage>
</organism>
<gene>
    <name evidence="1" type="ORF">GMARGA_LOCUS2058</name>
</gene>
<dbReference type="EMBL" id="CAJVQB010000607">
    <property type="protein sequence ID" value="CAG8498035.1"/>
    <property type="molecule type" value="Genomic_DNA"/>
</dbReference>
<protein>
    <submittedName>
        <fullName evidence="1">20820_t:CDS:1</fullName>
    </submittedName>
</protein>
<accession>A0ABM8W149</accession>
<evidence type="ECO:0000313" key="2">
    <source>
        <dbReference type="Proteomes" id="UP000789901"/>
    </source>
</evidence>
<name>A0ABM8W149_GIGMA</name>
<comment type="caution">
    <text evidence="1">The sequence shown here is derived from an EMBL/GenBank/DDBJ whole genome shotgun (WGS) entry which is preliminary data.</text>
</comment>
<proteinExistence type="predicted"/>
<evidence type="ECO:0000313" key="1">
    <source>
        <dbReference type="EMBL" id="CAG8498035.1"/>
    </source>
</evidence>
<keyword evidence="2" id="KW-1185">Reference proteome</keyword>